<comment type="PTM">
    <text evidence="8">eIF-5A seems to be the only eukaryotic protein to have a hypusine residue which is a post-translational modification of a lysine by the addition of a butylamino group.</text>
</comment>
<evidence type="ECO:0000256" key="6">
    <source>
        <dbReference type="ARBA" id="ARBA00022917"/>
    </source>
</evidence>
<organism evidence="10 11">
    <name type="scientific">Chloropicon primus</name>
    <dbReference type="NCBI Taxonomy" id="1764295"/>
    <lineage>
        <taxon>Eukaryota</taxon>
        <taxon>Viridiplantae</taxon>
        <taxon>Chlorophyta</taxon>
        <taxon>Chloropicophyceae</taxon>
        <taxon>Chloropicales</taxon>
        <taxon>Chloropicaceae</taxon>
        <taxon>Chloropicon</taxon>
    </lineage>
</organism>
<keyword evidence="5" id="KW-0694">RNA-binding</keyword>
<dbReference type="Gene3D" id="2.30.30.30">
    <property type="match status" value="1"/>
</dbReference>
<evidence type="ECO:0000256" key="7">
    <source>
        <dbReference type="ARBA" id="ARBA00023071"/>
    </source>
</evidence>
<dbReference type="InterPro" id="IPR008991">
    <property type="entry name" value="Translation_prot_SH3-like_sf"/>
</dbReference>
<keyword evidence="4" id="KW-0251">Elongation factor</keyword>
<dbReference type="InterPro" id="IPR014722">
    <property type="entry name" value="Rib_uL2_dom2"/>
</dbReference>
<dbReference type="EMBL" id="CP031038">
    <property type="protein sequence ID" value="QDZ21333.1"/>
    <property type="molecule type" value="Genomic_DNA"/>
</dbReference>
<dbReference type="AlphaFoldDB" id="A0A5B8MLI5"/>
<dbReference type="GO" id="GO:0003723">
    <property type="term" value="F:RNA binding"/>
    <property type="evidence" value="ECO:0007669"/>
    <property type="project" value="UniProtKB-KW"/>
</dbReference>
<keyword evidence="7 8" id="KW-0385">Hypusine</keyword>
<evidence type="ECO:0000256" key="5">
    <source>
        <dbReference type="ARBA" id="ARBA00022884"/>
    </source>
</evidence>
<dbReference type="Gene3D" id="2.40.50.140">
    <property type="entry name" value="Nucleic acid-binding proteins"/>
    <property type="match status" value="1"/>
</dbReference>
<gene>
    <name evidence="10" type="ORF">A3770_05p38510</name>
</gene>
<dbReference type="Pfam" id="PF21485">
    <property type="entry name" value="IF5A-like_N"/>
    <property type="match status" value="1"/>
</dbReference>
<evidence type="ECO:0000256" key="4">
    <source>
        <dbReference type="ARBA" id="ARBA00022768"/>
    </source>
</evidence>
<dbReference type="InterPro" id="IPR012340">
    <property type="entry name" value="NA-bd_OB-fold"/>
</dbReference>
<evidence type="ECO:0000313" key="10">
    <source>
        <dbReference type="EMBL" id="QDZ21333.1"/>
    </source>
</evidence>
<dbReference type="SMART" id="SM01376">
    <property type="entry name" value="eIF-5a"/>
    <property type="match status" value="1"/>
</dbReference>
<dbReference type="PIRSF" id="PIRSF003025">
    <property type="entry name" value="eIF5A"/>
    <property type="match status" value="1"/>
</dbReference>
<dbReference type="GO" id="GO:0045901">
    <property type="term" value="P:positive regulation of translational elongation"/>
    <property type="evidence" value="ECO:0007669"/>
    <property type="project" value="UniProtKB-UniRule"/>
</dbReference>
<reference evidence="10 11" key="1">
    <citation type="submission" date="2018-07" db="EMBL/GenBank/DDBJ databases">
        <title>The complete nuclear genome of the prasinophyte Chloropicon primus (CCMP1205).</title>
        <authorList>
            <person name="Pombert J.-F."/>
            <person name="Otis C."/>
            <person name="Turmel M."/>
            <person name="Lemieux C."/>
        </authorList>
    </citation>
    <scope>NUCLEOTIDE SEQUENCE [LARGE SCALE GENOMIC DNA]</scope>
    <source>
        <strain evidence="10 11">CCMP1205</strain>
    </source>
</reference>
<dbReference type="GO" id="GO:0003743">
    <property type="term" value="F:translation initiation factor activity"/>
    <property type="evidence" value="ECO:0007669"/>
    <property type="project" value="UniProtKB-KW"/>
</dbReference>
<feature type="domain" description="Translation initiation factor 5A C-terminal" evidence="9">
    <location>
        <begin position="85"/>
        <end position="158"/>
    </location>
</feature>
<keyword evidence="11" id="KW-1185">Reference proteome</keyword>
<evidence type="ECO:0000256" key="1">
    <source>
        <dbReference type="ARBA" id="ARBA00004496"/>
    </source>
</evidence>
<dbReference type="InterPro" id="IPR048670">
    <property type="entry name" value="IF5A-like_N"/>
</dbReference>
<dbReference type="GO" id="GO:0003746">
    <property type="term" value="F:translation elongation factor activity"/>
    <property type="evidence" value="ECO:0007669"/>
    <property type="project" value="UniProtKB-UniRule"/>
</dbReference>
<comment type="subcellular location">
    <subcellularLocation>
        <location evidence="1">Cytoplasm</location>
    </subcellularLocation>
</comment>
<keyword evidence="6 8" id="KW-0648">Protein biosynthesis</keyword>
<dbReference type="OrthoDB" id="9975114at2759"/>
<keyword evidence="10" id="KW-0396">Initiation factor</keyword>
<dbReference type="GO" id="GO:0043022">
    <property type="term" value="F:ribosome binding"/>
    <property type="evidence" value="ECO:0007669"/>
    <property type="project" value="UniProtKB-UniRule"/>
</dbReference>
<evidence type="ECO:0000256" key="8">
    <source>
        <dbReference type="RuleBase" id="RU362005"/>
    </source>
</evidence>
<dbReference type="Pfam" id="PF01287">
    <property type="entry name" value="eIF-5a"/>
    <property type="match status" value="1"/>
</dbReference>
<proteinExistence type="inferred from homology"/>
<evidence type="ECO:0000256" key="2">
    <source>
        <dbReference type="ARBA" id="ARBA00006016"/>
    </source>
</evidence>
<dbReference type="FunFam" id="2.30.30.30:FF:000007">
    <property type="entry name" value="Eukaryotic translation initiation factor 5A"/>
    <property type="match status" value="1"/>
</dbReference>
<dbReference type="NCBIfam" id="TIGR00037">
    <property type="entry name" value="eIF_5A"/>
    <property type="match status" value="1"/>
</dbReference>
<comment type="similarity">
    <text evidence="2 8">Belongs to the eIF-5A family.</text>
</comment>
<dbReference type="STRING" id="1764295.A0A5B8MLI5"/>
<sequence>MAEEGVQEFENVESGASLTYPAAAGSIRKGAHIVIKGRPCKVLEMTTSKTGKHGHAKCHFTATDIFTGKKCEMLESSTHNCDVPNVTRTEYTLLDIDDDGFVSLMEESGDTKDDLSLPSGTEDLDKLAEDLKAAFDDGKDMIITVLSAMNQEMIIAIRESK</sequence>
<dbReference type="PANTHER" id="PTHR11673">
    <property type="entry name" value="TRANSLATION INITIATION FACTOR 5A FAMILY MEMBER"/>
    <property type="match status" value="1"/>
</dbReference>
<evidence type="ECO:0000313" key="11">
    <source>
        <dbReference type="Proteomes" id="UP000316726"/>
    </source>
</evidence>
<dbReference type="InterPro" id="IPR020189">
    <property type="entry name" value="IF5A_C"/>
</dbReference>
<dbReference type="InterPro" id="IPR001884">
    <property type="entry name" value="IF5A-like"/>
</dbReference>
<dbReference type="SUPFAM" id="SSF50249">
    <property type="entry name" value="Nucleic acid-binding proteins"/>
    <property type="match status" value="1"/>
</dbReference>
<dbReference type="Proteomes" id="UP000316726">
    <property type="component" value="Chromosome 5"/>
</dbReference>
<dbReference type="FunFam" id="2.40.50.140:FF:000034">
    <property type="entry name" value="Eukaryotic translation initiation factor 5A"/>
    <property type="match status" value="1"/>
</dbReference>
<evidence type="ECO:0000256" key="3">
    <source>
        <dbReference type="ARBA" id="ARBA00022490"/>
    </source>
</evidence>
<evidence type="ECO:0000259" key="9">
    <source>
        <dbReference type="SMART" id="SM01376"/>
    </source>
</evidence>
<dbReference type="GO" id="GO:0005737">
    <property type="term" value="C:cytoplasm"/>
    <property type="evidence" value="ECO:0007669"/>
    <property type="project" value="UniProtKB-SubCell"/>
</dbReference>
<accession>A0A5B8MLI5</accession>
<dbReference type="InterPro" id="IPR019769">
    <property type="entry name" value="Trans_elong_IF5A_hypusine_site"/>
</dbReference>
<keyword evidence="3" id="KW-0963">Cytoplasm</keyword>
<protein>
    <recommendedName>
        <fullName evidence="8">Eukaryotic translation initiation factor 5A</fullName>
        <shortName evidence="8">eIF-5A</shortName>
    </recommendedName>
</protein>
<dbReference type="GO" id="GO:0045905">
    <property type="term" value="P:positive regulation of translational termination"/>
    <property type="evidence" value="ECO:0007669"/>
    <property type="project" value="UniProtKB-UniRule"/>
</dbReference>
<name>A0A5B8MLI5_9CHLO</name>
<dbReference type="PROSITE" id="PS00302">
    <property type="entry name" value="IF5A_HYPUSINE"/>
    <property type="match status" value="1"/>
</dbReference>
<dbReference type="CDD" id="cd04468">
    <property type="entry name" value="S1_eIF5A"/>
    <property type="match status" value="1"/>
</dbReference>
<dbReference type="SUPFAM" id="SSF50104">
    <property type="entry name" value="Translation proteins SH3-like domain"/>
    <property type="match status" value="1"/>
</dbReference>
<comment type="function">
    <text evidence="8">Translation factor that promotes translation elongation and termination, particularly upon ribosome stalling at specific amino acid sequence contexts. Binds between the exit (E) and peptidyl (P) site of the ribosome and promotes rescue of stalled ribosome: specifically required for efficient translation of polyproline-containing peptides as well as other motifs that stall the ribosome. Acts as ribosome quality control (RQC) cofactor by joining the RQC complex to facilitate peptidyl transfer during CAT tailing step.</text>
</comment>